<dbReference type="Gene3D" id="2.40.50.230">
    <property type="entry name" value="Gp5 N-terminal domain"/>
    <property type="match status" value="1"/>
</dbReference>
<feature type="region of interest" description="Disordered" evidence="1">
    <location>
        <begin position="240"/>
        <end position="274"/>
    </location>
</feature>
<name>A0A941BG32_9BURK</name>
<protein>
    <submittedName>
        <fullName evidence="3">Type VI secretion system tip protein VgrG</fullName>
    </submittedName>
</protein>
<sequence length="582" mass="62005">MPETTERSLPISSGHREFTVRAGGQDLPRTEQLMACSITLQANHIAWARLVWLDGSASAGQFALTDGDRFAPGQAIEVSAGAQDDRQLLFKGVVVRQQIRVRGDSPAQLIVECRAAPMTLAQQARQAVWRDQTDAELLRSLLGACGDTVEVEDTAARHEQLVQTGCSDWDFALARARANGLVVLPRPGALKLARPGTQGEPVLQLQYGATLLELDLEVDARVQPAGIAVPHWSAPDQALQTAAAQAPTETGGGSHDPASLARVHGNPARPLPHSTLSADEAQALGDGLWARARADKLCGRALCEGLGQVHPGDVVTLSGTGARFGGRLQVSGVRHDMDSTSGWRTHLQFGGLGEDQALDQRLQTPPRPALLAPVQGLQLGVVTSLEDPLGEDRVRVRLPLIEPDGEGVWARVARPEAGPQRGFVFRPELDDEVVLGFLDNDPRHPVLLGALHSSQRAAPEPAADANPARVYRSREGLEMRFDDEHQAITLSTPGGRQLVLSDDEGAISLKDQAGNELRLDDDGITLKSAAATTLETTTSLTQQVNGDFTLKVSGQLKLEGTAGAELRSSALTVLAGSLLQLN</sequence>
<evidence type="ECO:0000259" key="2">
    <source>
        <dbReference type="Pfam" id="PF04717"/>
    </source>
</evidence>
<reference evidence="3 4" key="1">
    <citation type="submission" date="2021-04" db="EMBL/GenBank/DDBJ databases">
        <title>The genome sequence of Ideonella sp. 3Y2.</title>
        <authorList>
            <person name="Liu Y."/>
        </authorList>
    </citation>
    <scope>NUCLEOTIDE SEQUENCE [LARGE SCALE GENOMIC DNA]</scope>
    <source>
        <strain evidence="3 4">3Y2</strain>
    </source>
</reference>
<evidence type="ECO:0000256" key="1">
    <source>
        <dbReference type="SAM" id="MobiDB-lite"/>
    </source>
</evidence>
<keyword evidence="4" id="KW-1185">Reference proteome</keyword>
<dbReference type="InterPro" id="IPR006533">
    <property type="entry name" value="T6SS_Vgr_RhsGE"/>
</dbReference>
<dbReference type="InterPro" id="IPR006531">
    <property type="entry name" value="Gp5/Vgr_OB"/>
</dbReference>
<feature type="domain" description="Gp5/Type VI secretion system Vgr protein OB-fold" evidence="2">
    <location>
        <begin position="378"/>
        <end position="452"/>
    </location>
</feature>
<accession>A0A941BG32</accession>
<dbReference type="NCBIfam" id="TIGR01646">
    <property type="entry name" value="vgr_GE"/>
    <property type="match status" value="1"/>
</dbReference>
<dbReference type="SUPFAM" id="SSF69255">
    <property type="entry name" value="gp5 N-terminal domain-like"/>
    <property type="match status" value="1"/>
</dbReference>
<dbReference type="Pfam" id="PF04717">
    <property type="entry name" value="Phage_base_V"/>
    <property type="match status" value="1"/>
</dbReference>
<dbReference type="AlphaFoldDB" id="A0A941BG32"/>
<proteinExistence type="predicted"/>
<dbReference type="Proteomes" id="UP000676246">
    <property type="component" value="Unassembled WGS sequence"/>
</dbReference>
<gene>
    <name evidence="3" type="primary">vgrG</name>
    <name evidence="3" type="ORF">KAK03_06140</name>
</gene>
<dbReference type="InterPro" id="IPR037026">
    <property type="entry name" value="Vgr_OB-fold_dom_sf"/>
</dbReference>
<dbReference type="EMBL" id="JAGQDD010000003">
    <property type="protein sequence ID" value="MBQ0930063.1"/>
    <property type="molecule type" value="Genomic_DNA"/>
</dbReference>
<evidence type="ECO:0000313" key="4">
    <source>
        <dbReference type="Proteomes" id="UP000676246"/>
    </source>
</evidence>
<organism evidence="3 4">
    <name type="scientific">Ideonella alba</name>
    <dbReference type="NCBI Taxonomy" id="2824118"/>
    <lineage>
        <taxon>Bacteria</taxon>
        <taxon>Pseudomonadati</taxon>
        <taxon>Pseudomonadota</taxon>
        <taxon>Betaproteobacteria</taxon>
        <taxon>Burkholderiales</taxon>
        <taxon>Sphaerotilaceae</taxon>
        <taxon>Ideonella</taxon>
    </lineage>
</organism>
<feature type="compositionally biased region" description="Low complexity" evidence="1">
    <location>
        <begin position="240"/>
        <end position="249"/>
    </location>
</feature>
<dbReference type="RefSeq" id="WP_210852436.1">
    <property type="nucleotide sequence ID" value="NZ_JAGQDD010000003.1"/>
</dbReference>
<evidence type="ECO:0000313" key="3">
    <source>
        <dbReference type="EMBL" id="MBQ0930063.1"/>
    </source>
</evidence>
<comment type="caution">
    <text evidence="3">The sequence shown here is derived from an EMBL/GenBank/DDBJ whole genome shotgun (WGS) entry which is preliminary data.</text>
</comment>
<dbReference type="SUPFAM" id="SSF69279">
    <property type="entry name" value="Phage tail proteins"/>
    <property type="match status" value="1"/>
</dbReference>